<feature type="transmembrane region" description="Helical" evidence="1">
    <location>
        <begin position="198"/>
        <end position="215"/>
    </location>
</feature>
<keyword evidence="1" id="KW-0812">Transmembrane</keyword>
<sequence length="275" mass="29014">MTSSTTESAHQSLLDQVFDRENPARPSNDMRPPLIWSSIGAFFAAVLALGVSFGPLTSTIAVAVIAGMLIPGWPVLMGLTNRGVSRVVMLITLAAALPAAYFGSLTTTMIVATGGILASFVGEMFRRDGRIHLIEHISASAGGAMLMVATSLWIHAGGVWQGPNHFLPDTGTFVGLVTATTVAVAAIIHGFDSDRANILGVLNAAVVGWVTAFLLNGPMWVGIVIGLSVGIFHAFLRRSLRNYERPLTWVQGVVKAVIPHCALGVIGYIFAVVLL</sequence>
<dbReference type="AlphaFoldDB" id="A0A7M1QUV3"/>
<dbReference type="Proteomes" id="UP000595053">
    <property type="component" value="Chromosome"/>
</dbReference>
<keyword evidence="1" id="KW-0472">Membrane</keyword>
<keyword evidence="3" id="KW-1185">Reference proteome</keyword>
<feature type="transmembrane region" description="Helical" evidence="1">
    <location>
        <begin position="172"/>
        <end position="191"/>
    </location>
</feature>
<keyword evidence="1" id="KW-1133">Transmembrane helix</keyword>
<feature type="transmembrane region" description="Helical" evidence="1">
    <location>
        <begin position="252"/>
        <end position="274"/>
    </location>
</feature>
<dbReference type="RefSeq" id="WP_193326394.1">
    <property type="nucleotide sequence ID" value="NZ_CP053291.1"/>
</dbReference>
<feature type="transmembrane region" description="Helical" evidence="1">
    <location>
        <begin position="137"/>
        <end position="160"/>
    </location>
</feature>
<feature type="transmembrane region" description="Helical" evidence="1">
    <location>
        <begin position="59"/>
        <end position="76"/>
    </location>
</feature>
<accession>A0A7M1QUV3</accession>
<feature type="transmembrane region" description="Helical" evidence="1">
    <location>
        <begin position="34"/>
        <end position="53"/>
    </location>
</feature>
<reference evidence="2 3" key="1">
    <citation type="submission" date="2020-10" db="EMBL/GenBank/DDBJ databases">
        <title>Trueperella pecoris sp. nov. isolated from bovine and porcine specimens.</title>
        <authorList>
            <person name="Schoenecker L."/>
            <person name="Schnydrig P."/>
            <person name="Brodard I."/>
            <person name="Thomann A."/>
            <person name="Hemphill A."/>
            <person name="Rodriguez-Campos S."/>
            <person name="Perreten V."/>
            <person name="Jores J."/>
            <person name="Kittl S."/>
        </authorList>
    </citation>
    <scope>NUCLEOTIDE SEQUENCE [LARGE SCALE GENOMIC DNA]</scope>
    <source>
        <strain evidence="2 3">15A0121</strain>
    </source>
</reference>
<dbReference type="EMBL" id="CP063213">
    <property type="protein sequence ID" value="QOR45922.1"/>
    <property type="molecule type" value="Genomic_DNA"/>
</dbReference>
<gene>
    <name evidence="2" type="ORF">INS88_01470</name>
</gene>
<feature type="transmembrane region" description="Helical" evidence="1">
    <location>
        <begin position="108"/>
        <end position="125"/>
    </location>
</feature>
<protein>
    <submittedName>
        <fullName evidence="2">Uncharacterized protein</fullName>
    </submittedName>
</protein>
<evidence type="ECO:0000256" key="1">
    <source>
        <dbReference type="SAM" id="Phobius"/>
    </source>
</evidence>
<feature type="transmembrane region" description="Helical" evidence="1">
    <location>
        <begin position="221"/>
        <end position="240"/>
    </location>
</feature>
<organism evidence="2 3">
    <name type="scientific">Trueperella pecoris</name>
    <dbReference type="NCBI Taxonomy" id="2733571"/>
    <lineage>
        <taxon>Bacteria</taxon>
        <taxon>Bacillati</taxon>
        <taxon>Actinomycetota</taxon>
        <taxon>Actinomycetes</taxon>
        <taxon>Actinomycetales</taxon>
        <taxon>Actinomycetaceae</taxon>
        <taxon>Trueperella</taxon>
    </lineage>
</organism>
<evidence type="ECO:0000313" key="3">
    <source>
        <dbReference type="Proteomes" id="UP000595053"/>
    </source>
</evidence>
<name>A0A7M1QUV3_9ACTO</name>
<proteinExistence type="predicted"/>
<evidence type="ECO:0000313" key="2">
    <source>
        <dbReference type="EMBL" id="QOR45922.1"/>
    </source>
</evidence>